<evidence type="ECO:0000313" key="5">
    <source>
        <dbReference type="Proteomes" id="UP000438196"/>
    </source>
</evidence>
<organism evidence="4 5">
    <name type="scientific">Pseudomonas spelaei</name>
    <dbReference type="NCBI Taxonomy" id="1055469"/>
    <lineage>
        <taxon>Bacteria</taxon>
        <taxon>Pseudomonadati</taxon>
        <taxon>Pseudomonadota</taxon>
        <taxon>Gammaproteobacteria</taxon>
        <taxon>Pseudomonadales</taxon>
        <taxon>Pseudomonadaceae</taxon>
        <taxon>Pseudomonas</taxon>
    </lineage>
</organism>
<accession>A0A6I3WG65</accession>
<evidence type="ECO:0000259" key="3">
    <source>
        <dbReference type="Pfam" id="PF18013"/>
    </source>
</evidence>
<keyword evidence="2" id="KW-0812">Transmembrane</keyword>
<dbReference type="OrthoDB" id="6775714at2"/>
<dbReference type="Proteomes" id="UP000438196">
    <property type="component" value="Unassembled WGS sequence"/>
</dbReference>
<dbReference type="RefSeq" id="WP_155585377.1">
    <property type="nucleotide sequence ID" value="NZ_JBHSTH010000022.1"/>
</dbReference>
<dbReference type="InterPro" id="IPR041219">
    <property type="entry name" value="Phage_lysozyme2"/>
</dbReference>
<feature type="domain" description="Phage tail lysozyme" evidence="3">
    <location>
        <begin position="474"/>
        <end position="598"/>
    </location>
</feature>
<feature type="transmembrane region" description="Helical" evidence="2">
    <location>
        <begin position="372"/>
        <end position="393"/>
    </location>
</feature>
<dbReference type="AlphaFoldDB" id="A0A6I3WG65"/>
<comment type="caution">
    <text evidence="4">The sequence shown here is derived from an EMBL/GenBank/DDBJ whole genome shotgun (WGS) entry which is preliminary data.</text>
</comment>
<gene>
    <name evidence="4" type="ORF">GNF76_23035</name>
</gene>
<evidence type="ECO:0000313" key="4">
    <source>
        <dbReference type="EMBL" id="MUF07231.1"/>
    </source>
</evidence>
<protein>
    <recommendedName>
        <fullName evidence="3">Phage tail lysozyme domain-containing protein</fullName>
    </recommendedName>
</protein>
<keyword evidence="2" id="KW-0472">Membrane</keyword>
<feature type="compositionally biased region" description="Polar residues" evidence="1">
    <location>
        <begin position="664"/>
        <end position="673"/>
    </location>
</feature>
<dbReference type="Pfam" id="PF18013">
    <property type="entry name" value="Phage_lysozyme2"/>
    <property type="match status" value="1"/>
</dbReference>
<feature type="transmembrane region" description="Helical" evidence="2">
    <location>
        <begin position="337"/>
        <end position="360"/>
    </location>
</feature>
<dbReference type="EMBL" id="WNNK01000022">
    <property type="protein sequence ID" value="MUF07231.1"/>
    <property type="molecule type" value="Genomic_DNA"/>
</dbReference>
<keyword evidence="2" id="KW-1133">Transmembrane helix</keyword>
<feature type="transmembrane region" description="Helical" evidence="2">
    <location>
        <begin position="405"/>
        <end position="428"/>
    </location>
</feature>
<evidence type="ECO:0000256" key="2">
    <source>
        <dbReference type="SAM" id="Phobius"/>
    </source>
</evidence>
<reference evidence="4 5" key="1">
    <citation type="submission" date="2019-11" db="EMBL/GenBank/DDBJ databases">
        <title>Pseudomonas karstica sp. nov. and Pseudomonas spelaei sp. nov. from karst caves.</title>
        <authorList>
            <person name="Zeman M."/>
        </authorList>
    </citation>
    <scope>NUCLEOTIDE SEQUENCE [LARGE SCALE GENOMIC DNA]</scope>
    <source>
        <strain evidence="4 5">CCM 7893</strain>
    </source>
</reference>
<feature type="region of interest" description="Disordered" evidence="1">
    <location>
        <begin position="616"/>
        <end position="674"/>
    </location>
</feature>
<proteinExistence type="predicted"/>
<sequence length="712" mass="72977">MGNTFTITIDAVDKASATVRKVNDSVSRLTRPFEEVGKSFKSLGRELGFERIGKNLTNIGREAGGAARSIGNIVAPMAAITGIGSVAGVAALAVNWAKLGRSIDSSAHGIGISADQLQTFQGAAKMVGIDTELATGSLNSLATTMQDAQWGRNQGALLMLNKLGIGLKKAKDGSWDVVGEYKAIANAIASQKSPQVQALIANNLGLGGMLPFLREGAAGIERYEATVKRLGYVMSDDAVKRGKEFSQSLAGLNLVVDGTKNSIGDKLIPVMKPLVDQFTNWLAVNRDLIASDIGEWAKGFAIWINKVEWKKIGDGIVNFGKGVGKVVEWLGGWQNTALLVIGVMNAGLIGSVLSLGVTLLRGGAGVLAFTKLLLGWEAAAVAAGAATGAAGAAGAGMGAAGAGAAGAAGAGTGALLGASAAGLGALFYSSTLNDGEDKEVARIRRAQGLPEVSPSEVLSSAWKAKGGINEDSTKRSMQFFQDKGWTKEQAAGISANLGLESNFDPAAVGDSGRAYGIAQWHDFRQKEFAKWAGKPIKNSTLDEQLGFVHYELTKGGETSAGDALRATKTAAAAGDIVSRKYERPADANGDAAKRAAVADILASSAVNISRAPAVPGALPSSTPAPAPAAMSAPTLMPAPATTQTPAPMPAPTPVRAPEGPYTQGAAQASTNGSVKVEIEHKNAPEGMKTKVKSDGNVQASSRVAYTGMGAVA</sequence>
<evidence type="ECO:0000256" key="1">
    <source>
        <dbReference type="SAM" id="MobiDB-lite"/>
    </source>
</evidence>
<dbReference type="Gene3D" id="1.10.530.10">
    <property type="match status" value="1"/>
</dbReference>
<keyword evidence="5" id="KW-1185">Reference proteome</keyword>
<feature type="compositionally biased region" description="Low complexity" evidence="1">
    <location>
        <begin position="617"/>
        <end position="645"/>
    </location>
</feature>
<name>A0A6I3WG65_9PSED</name>